<dbReference type="Proteomes" id="UP000069001">
    <property type="component" value="Unassembled WGS sequence"/>
</dbReference>
<accession>A0A103ZJX9</accession>
<protein>
    <submittedName>
        <fullName evidence="2">Uncharacterized protein</fullName>
    </submittedName>
</protein>
<feature type="compositionally biased region" description="Basic residues" evidence="1">
    <location>
        <begin position="50"/>
        <end position="66"/>
    </location>
</feature>
<proteinExistence type="predicted"/>
<comment type="caution">
    <text evidence="2">The sequence shown here is derived from an EMBL/GenBank/DDBJ whole genome shotgun (WGS) entry which is preliminary data.</text>
</comment>
<evidence type="ECO:0000313" key="2">
    <source>
        <dbReference type="EMBL" id="KVK81365.1"/>
    </source>
</evidence>
<name>A0A103ZJX9_BURCE</name>
<organism evidence="2 3">
    <name type="scientific">Burkholderia cepacia</name>
    <name type="common">Pseudomonas cepacia</name>
    <dbReference type="NCBI Taxonomy" id="292"/>
    <lineage>
        <taxon>Bacteria</taxon>
        <taxon>Pseudomonadati</taxon>
        <taxon>Pseudomonadota</taxon>
        <taxon>Betaproteobacteria</taxon>
        <taxon>Burkholderiales</taxon>
        <taxon>Burkholderiaceae</taxon>
        <taxon>Burkholderia</taxon>
        <taxon>Burkholderia cepacia complex</taxon>
    </lineage>
</organism>
<evidence type="ECO:0000256" key="1">
    <source>
        <dbReference type="SAM" id="MobiDB-lite"/>
    </source>
</evidence>
<sequence>MCPGGIARSTSTGRPENRDDKAQRTPATRIARLGESPPHRENDDAAVLARRARHDRSGDRRRRRAHRQAIVYHRRFPIGLIALRSFACLHAHDPLSAPRFA</sequence>
<reference evidence="2 3" key="1">
    <citation type="submission" date="2015-11" db="EMBL/GenBank/DDBJ databases">
        <title>Expanding the genomic diversity of Burkholderia species for the development of highly accurate diagnostics.</title>
        <authorList>
            <person name="Sahl J."/>
            <person name="Keim P."/>
            <person name="Wagner D."/>
        </authorList>
    </citation>
    <scope>NUCLEOTIDE SEQUENCE [LARGE SCALE GENOMIC DNA]</scope>
    <source>
        <strain evidence="2 3">MSMB1302</strain>
    </source>
</reference>
<feature type="region of interest" description="Disordered" evidence="1">
    <location>
        <begin position="1"/>
        <end position="66"/>
    </location>
</feature>
<dbReference type="EMBL" id="LOYH01000055">
    <property type="protein sequence ID" value="KVK81365.1"/>
    <property type="molecule type" value="Genomic_DNA"/>
</dbReference>
<evidence type="ECO:0000313" key="3">
    <source>
        <dbReference type="Proteomes" id="UP000069001"/>
    </source>
</evidence>
<gene>
    <name evidence="2" type="ORF">WS90_16415</name>
</gene>
<dbReference type="AlphaFoldDB" id="A0A103ZJX9"/>